<keyword evidence="2" id="KW-0328">Glycosyltransferase</keyword>
<dbReference type="SUPFAM" id="SSF53448">
    <property type="entry name" value="Nucleotide-diphospho-sugar transferases"/>
    <property type="match status" value="1"/>
</dbReference>
<dbReference type="AlphaFoldDB" id="A0A7S1K3X8"/>
<dbReference type="PANTHER" id="PTHR13778:SF47">
    <property type="entry name" value="LIPOPOLYSACCHARIDE 1,3-GALACTOSYLTRANSFERASE"/>
    <property type="match status" value="1"/>
</dbReference>
<reference evidence="7" key="1">
    <citation type="submission" date="2021-01" db="EMBL/GenBank/DDBJ databases">
        <authorList>
            <person name="Corre E."/>
            <person name="Pelletier E."/>
            <person name="Niang G."/>
            <person name="Scheremetjew M."/>
            <person name="Finn R."/>
            <person name="Kale V."/>
            <person name="Holt S."/>
            <person name="Cochrane G."/>
            <person name="Meng A."/>
            <person name="Brown T."/>
            <person name="Cohen L."/>
        </authorList>
    </citation>
    <scope>NUCLEOTIDE SEQUENCE</scope>
    <source>
        <strain evidence="7">CCMP3346</strain>
    </source>
</reference>
<dbReference type="GO" id="GO:0016757">
    <property type="term" value="F:glycosyltransferase activity"/>
    <property type="evidence" value="ECO:0007669"/>
    <property type="project" value="UniProtKB-KW"/>
</dbReference>
<evidence type="ECO:0000256" key="3">
    <source>
        <dbReference type="ARBA" id="ARBA00022679"/>
    </source>
</evidence>
<dbReference type="InterPro" id="IPR002495">
    <property type="entry name" value="Glyco_trans_8"/>
</dbReference>
<keyword evidence="4" id="KW-0479">Metal-binding</keyword>
<dbReference type="InterPro" id="IPR050748">
    <property type="entry name" value="Glycosyltrans_8_dom-fam"/>
</dbReference>
<dbReference type="Pfam" id="PF01501">
    <property type="entry name" value="Glyco_transf_8"/>
    <property type="match status" value="1"/>
</dbReference>
<feature type="region of interest" description="Disordered" evidence="5">
    <location>
        <begin position="28"/>
        <end position="63"/>
    </location>
</feature>
<keyword evidence="6" id="KW-0732">Signal</keyword>
<accession>A0A7S1K3X8</accession>
<dbReference type="GO" id="GO:0046872">
    <property type="term" value="F:metal ion binding"/>
    <property type="evidence" value="ECO:0007669"/>
    <property type="project" value="UniProtKB-KW"/>
</dbReference>
<evidence type="ECO:0000256" key="6">
    <source>
        <dbReference type="SAM" id="SignalP"/>
    </source>
</evidence>
<comment type="similarity">
    <text evidence="1">Belongs to the glycosyltransferase 8 family.</text>
</comment>
<evidence type="ECO:0000256" key="2">
    <source>
        <dbReference type="ARBA" id="ARBA00022676"/>
    </source>
</evidence>
<dbReference type="PANTHER" id="PTHR13778">
    <property type="entry name" value="GLYCOSYLTRANSFERASE 8 DOMAIN-CONTAINING PROTEIN"/>
    <property type="match status" value="1"/>
</dbReference>
<keyword evidence="3" id="KW-0808">Transferase</keyword>
<name>A0A7S1K3X8_9ALVE</name>
<gene>
    <name evidence="7" type="ORF">VBRA1451_LOCUS17726</name>
</gene>
<protein>
    <recommendedName>
        <fullName evidence="8">Hexosyltransferase</fullName>
    </recommendedName>
</protein>
<evidence type="ECO:0000256" key="1">
    <source>
        <dbReference type="ARBA" id="ARBA00006351"/>
    </source>
</evidence>
<evidence type="ECO:0008006" key="8">
    <source>
        <dbReference type="Google" id="ProtNLM"/>
    </source>
</evidence>
<dbReference type="InterPro" id="IPR029044">
    <property type="entry name" value="Nucleotide-diphossugar_trans"/>
</dbReference>
<organism evidence="7">
    <name type="scientific">Vitrella brassicaformis</name>
    <dbReference type="NCBI Taxonomy" id="1169539"/>
    <lineage>
        <taxon>Eukaryota</taxon>
        <taxon>Sar</taxon>
        <taxon>Alveolata</taxon>
        <taxon>Colpodellida</taxon>
        <taxon>Vitrellaceae</taxon>
        <taxon>Vitrella</taxon>
    </lineage>
</organism>
<dbReference type="GO" id="GO:0005794">
    <property type="term" value="C:Golgi apparatus"/>
    <property type="evidence" value="ECO:0007669"/>
    <property type="project" value="TreeGrafter"/>
</dbReference>
<sequence length="401" mass="45530">MRTVSAVCLLLLVHHSSSWTPGEVQIDGEPSGVMRSNGEPPDGHCTNRSSATRANPSSAKRKIGSFPPPTIYLATATDRHQYVGLLALLRSLWRHVPVQNKVELHIFVASRDVDCAAKLMKCAESISPSAEEMRSGVLIAGHADQEINQWRRRVVLHGVSRPNVAGGRKGDEVFFNFIRFHLPRLLPPPIERAIWLDADTIIQGDISELYFDAFRQTRYQGQEAGLAVVPRRFSRHFKLREAVGIGDFRKLRKHIYVPADLQMFNAGVLVFNLTMWRRNKLDEKAEGLIRLLHSLNITRFSRMSTTQSSQLPMNLLFLNRNLGFLDRKWNFMNLAASKEEISRGKILHWAGIKPWIAAGRHREWWLSYHSSHCCPAMNQFIHYPYMTPQASMKTQAAACGC</sequence>
<dbReference type="EMBL" id="HBGB01030216">
    <property type="protein sequence ID" value="CAD9062656.1"/>
    <property type="molecule type" value="Transcribed_RNA"/>
</dbReference>
<feature type="signal peptide" evidence="6">
    <location>
        <begin position="1"/>
        <end position="18"/>
    </location>
</feature>
<proteinExistence type="inferred from homology"/>
<feature type="compositionally biased region" description="Polar residues" evidence="5">
    <location>
        <begin position="46"/>
        <end position="58"/>
    </location>
</feature>
<dbReference type="Gene3D" id="3.90.550.10">
    <property type="entry name" value="Spore Coat Polysaccharide Biosynthesis Protein SpsA, Chain A"/>
    <property type="match status" value="1"/>
</dbReference>
<evidence type="ECO:0000256" key="4">
    <source>
        <dbReference type="ARBA" id="ARBA00022723"/>
    </source>
</evidence>
<evidence type="ECO:0000313" key="7">
    <source>
        <dbReference type="EMBL" id="CAD9062656.1"/>
    </source>
</evidence>
<evidence type="ECO:0000256" key="5">
    <source>
        <dbReference type="SAM" id="MobiDB-lite"/>
    </source>
</evidence>
<feature type="chain" id="PRO_5031561502" description="Hexosyltransferase" evidence="6">
    <location>
        <begin position="19"/>
        <end position="401"/>
    </location>
</feature>